<evidence type="ECO:0000313" key="2">
    <source>
        <dbReference type="EMBL" id="PWR76334.1"/>
    </source>
</evidence>
<evidence type="ECO:0000259" key="1">
    <source>
        <dbReference type="Pfam" id="PF07929"/>
    </source>
</evidence>
<protein>
    <recommendedName>
        <fullName evidence="1">Plasmid pRiA4b Orf3-like domain-containing protein</fullName>
    </recommendedName>
</protein>
<accession>A0A2V2N8T9</accession>
<organism evidence="2 3">
    <name type="scientific">Methanospirillum stamsii</name>
    <dbReference type="NCBI Taxonomy" id="1277351"/>
    <lineage>
        <taxon>Archaea</taxon>
        <taxon>Methanobacteriati</taxon>
        <taxon>Methanobacteriota</taxon>
        <taxon>Stenosarchaea group</taxon>
        <taxon>Methanomicrobia</taxon>
        <taxon>Methanomicrobiales</taxon>
        <taxon>Methanospirillaceae</taxon>
        <taxon>Methanospirillum</taxon>
    </lineage>
</organism>
<dbReference type="OrthoDB" id="117055at2157"/>
<evidence type="ECO:0000313" key="3">
    <source>
        <dbReference type="Proteomes" id="UP000245934"/>
    </source>
</evidence>
<dbReference type="RefSeq" id="WP_109939153.1">
    <property type="nucleotide sequence ID" value="NZ_CP176366.1"/>
</dbReference>
<name>A0A2V2N8T9_9EURY</name>
<proteinExistence type="predicted"/>
<dbReference type="Proteomes" id="UP000245934">
    <property type="component" value="Unassembled WGS sequence"/>
</dbReference>
<gene>
    <name evidence="2" type="ORF">DLD82_00560</name>
</gene>
<dbReference type="InterPro" id="IPR024047">
    <property type="entry name" value="MM3350-like_sf"/>
</dbReference>
<reference evidence="2 3" key="1">
    <citation type="submission" date="2018-05" db="EMBL/GenBank/DDBJ databases">
        <title>Draft genome of Methanospirillum stamsii Pt1.</title>
        <authorList>
            <person name="Dueholm M.S."/>
            <person name="Nielsen P.H."/>
            <person name="Bakmann L.F."/>
            <person name="Otzen D.E."/>
        </authorList>
    </citation>
    <scope>NUCLEOTIDE SEQUENCE [LARGE SCALE GENOMIC DNA]</scope>
    <source>
        <strain evidence="2 3">Pt1</strain>
    </source>
</reference>
<comment type="caution">
    <text evidence="2">The sequence shown here is derived from an EMBL/GenBank/DDBJ whole genome shotgun (WGS) entry which is preliminary data.</text>
</comment>
<dbReference type="AlphaFoldDB" id="A0A2V2N8T9"/>
<dbReference type="SUPFAM" id="SSF159941">
    <property type="entry name" value="MM3350-like"/>
    <property type="match status" value="1"/>
</dbReference>
<dbReference type="InterPro" id="IPR012912">
    <property type="entry name" value="Plasmid_pRiA4b_Orf3-like"/>
</dbReference>
<sequence length="224" mass="25316">MAKQIPTPGRCYLCEEPLTKRTSATHLKKKHAVTSGEERFIILVDTPYSSPYWMILLAKPNAILADLDEALRDIWVECCGHLSAFTIEGIEYQAPSSDPDDSFYPTKSTKVKLEKVLCPGMFFSYEYDFGTTTELRLKVADIILWEKDPKKMLMLAMNIKPEIACSECGKPAVYHYLENDDDTVLCLDCSSDEDLDECYLLPICNSPRTGMCAYEGGSYDEDLE</sequence>
<dbReference type="Pfam" id="PF07929">
    <property type="entry name" value="PRiA4_ORF3"/>
    <property type="match status" value="1"/>
</dbReference>
<dbReference type="GeneID" id="97610324"/>
<dbReference type="EMBL" id="QGMZ01000001">
    <property type="protein sequence ID" value="PWR76334.1"/>
    <property type="molecule type" value="Genomic_DNA"/>
</dbReference>
<feature type="domain" description="Plasmid pRiA4b Orf3-like" evidence="1">
    <location>
        <begin position="59"/>
        <end position="156"/>
    </location>
</feature>
<dbReference type="Gene3D" id="3.10.290.30">
    <property type="entry name" value="MM3350-like"/>
    <property type="match status" value="1"/>
</dbReference>
<keyword evidence="3" id="KW-1185">Reference proteome</keyword>